<evidence type="ECO:0000256" key="5">
    <source>
        <dbReference type="ARBA" id="ARBA00022676"/>
    </source>
</evidence>
<comment type="pathway">
    <text evidence="2">Protein modification; protein glycosylation.</text>
</comment>
<evidence type="ECO:0000313" key="15">
    <source>
        <dbReference type="Proteomes" id="UP000034565"/>
    </source>
</evidence>
<evidence type="ECO:0000313" key="14">
    <source>
        <dbReference type="EMBL" id="KKU70291.1"/>
    </source>
</evidence>
<dbReference type="InterPro" id="IPR035518">
    <property type="entry name" value="DPG_synthase"/>
</dbReference>
<evidence type="ECO:0000256" key="11">
    <source>
        <dbReference type="ARBA" id="ARBA00023136"/>
    </source>
</evidence>
<dbReference type="PANTHER" id="PTHR10859">
    <property type="entry name" value="GLYCOSYL TRANSFERASE"/>
    <property type="match status" value="1"/>
</dbReference>
<keyword evidence="11" id="KW-0472">Membrane</keyword>
<comment type="caution">
    <text evidence="14">The sequence shown here is derived from an EMBL/GenBank/DDBJ whole genome shotgun (WGS) entry which is preliminary data.</text>
</comment>
<evidence type="ECO:0000256" key="2">
    <source>
        <dbReference type="ARBA" id="ARBA00004922"/>
    </source>
</evidence>
<dbReference type="SUPFAM" id="SSF53448">
    <property type="entry name" value="Nucleotide-diphospho-sugar transferases"/>
    <property type="match status" value="1"/>
</dbReference>
<organism evidence="14 15">
    <name type="scientific">Candidatus Amesbacteria bacterium GW2011_GWA1_47_20</name>
    <dbReference type="NCBI Taxonomy" id="1618354"/>
    <lineage>
        <taxon>Bacteria</taxon>
        <taxon>Candidatus Amesiibacteriota</taxon>
    </lineage>
</organism>
<evidence type="ECO:0000256" key="3">
    <source>
        <dbReference type="ARBA" id="ARBA00006739"/>
    </source>
</evidence>
<keyword evidence="10" id="KW-1133">Transmembrane helix</keyword>
<protein>
    <recommendedName>
        <fullName evidence="4">dolichyl-phosphate beta-glucosyltransferase</fullName>
        <ecNumber evidence="4">2.4.1.117</ecNumber>
    </recommendedName>
</protein>
<proteinExistence type="inferred from homology"/>
<reference evidence="14 15" key="1">
    <citation type="journal article" date="2015" name="Nature">
        <title>rRNA introns, odd ribosomes, and small enigmatic genomes across a large radiation of phyla.</title>
        <authorList>
            <person name="Brown C.T."/>
            <person name="Hug L.A."/>
            <person name="Thomas B.C."/>
            <person name="Sharon I."/>
            <person name="Castelle C.J."/>
            <person name="Singh A."/>
            <person name="Wilkins M.J."/>
            <person name="Williams K.H."/>
            <person name="Banfield J.F."/>
        </authorList>
    </citation>
    <scope>NUCLEOTIDE SEQUENCE [LARGE SCALE GENOMIC DNA]</scope>
</reference>
<dbReference type="CDD" id="cd04188">
    <property type="entry name" value="DPG_synthase"/>
    <property type="match status" value="1"/>
</dbReference>
<dbReference type="Proteomes" id="UP000034565">
    <property type="component" value="Unassembled WGS sequence"/>
</dbReference>
<gene>
    <name evidence="14" type="ORF">UX92_C0002G0035</name>
</gene>
<evidence type="ECO:0000259" key="13">
    <source>
        <dbReference type="Pfam" id="PF00535"/>
    </source>
</evidence>
<evidence type="ECO:0000256" key="10">
    <source>
        <dbReference type="ARBA" id="ARBA00022989"/>
    </source>
</evidence>
<dbReference type="InterPro" id="IPR029044">
    <property type="entry name" value="Nucleotide-diphossugar_trans"/>
</dbReference>
<evidence type="ECO:0000256" key="4">
    <source>
        <dbReference type="ARBA" id="ARBA00012583"/>
    </source>
</evidence>
<comment type="subcellular location">
    <subcellularLocation>
        <location evidence="1">Endoplasmic reticulum membrane</location>
        <topology evidence="1">Single-pass membrane protein</topology>
    </subcellularLocation>
</comment>
<comment type="similarity">
    <text evidence="3">Belongs to the glycosyltransferase 2 family.</text>
</comment>
<sequence>MLSVIIPSFNEAKRLGPLLGSVLKFFRTHYPDFELIIVDDGSSDATVQTVTRVIAKTPRARLISYHPNRGKGYAVRTGVLASRGDPVLFMDADLSTPLSEVPKILKQLNGVDIVIGSRGQAKSHINKKPPIFRKLASIIFDQIKYILVGLRRFKDTQCGFKVFRGSIARQLFARSQIDRFMFDVEILYLAERAGLKILEMPVTWADAPGSSVRFWEGVVNMFRDLWRIRYTNKYEQKLLDN</sequence>
<dbReference type="PANTHER" id="PTHR10859:SF91">
    <property type="entry name" value="DOLICHYL-PHOSPHATE BETA-GLUCOSYLTRANSFERASE"/>
    <property type="match status" value="1"/>
</dbReference>
<keyword evidence="6 14" id="KW-0808">Transferase</keyword>
<comment type="catalytic activity">
    <reaction evidence="12">
        <text>a di-trans,poly-cis-dolichyl phosphate + UDP-alpha-D-glucose = a di-trans,poly-cis-dolichyl beta-D-glucosyl phosphate + UDP</text>
        <dbReference type="Rhea" id="RHEA:15401"/>
        <dbReference type="Rhea" id="RHEA-COMP:19498"/>
        <dbReference type="Rhea" id="RHEA-COMP:19502"/>
        <dbReference type="ChEBI" id="CHEBI:57525"/>
        <dbReference type="ChEBI" id="CHEBI:57683"/>
        <dbReference type="ChEBI" id="CHEBI:58223"/>
        <dbReference type="ChEBI" id="CHEBI:58885"/>
        <dbReference type="EC" id="2.4.1.117"/>
    </reaction>
    <physiologicalReaction direction="left-to-right" evidence="12">
        <dbReference type="Rhea" id="RHEA:15402"/>
    </physiologicalReaction>
</comment>
<dbReference type="Pfam" id="PF00535">
    <property type="entry name" value="Glycos_transf_2"/>
    <property type="match status" value="1"/>
</dbReference>
<dbReference type="EMBL" id="LCOA01000002">
    <property type="protein sequence ID" value="KKU70291.1"/>
    <property type="molecule type" value="Genomic_DNA"/>
</dbReference>
<evidence type="ECO:0000256" key="1">
    <source>
        <dbReference type="ARBA" id="ARBA00004389"/>
    </source>
</evidence>
<keyword evidence="7" id="KW-0812">Transmembrane</keyword>
<dbReference type="AlphaFoldDB" id="A0A0G1SLI9"/>
<dbReference type="InterPro" id="IPR001173">
    <property type="entry name" value="Glyco_trans_2-like"/>
</dbReference>
<dbReference type="EC" id="2.4.1.117" evidence="4"/>
<evidence type="ECO:0000256" key="12">
    <source>
        <dbReference type="ARBA" id="ARBA00045097"/>
    </source>
</evidence>
<evidence type="ECO:0000256" key="7">
    <source>
        <dbReference type="ARBA" id="ARBA00022692"/>
    </source>
</evidence>
<accession>A0A0G1SLI9</accession>
<feature type="domain" description="Glycosyltransferase 2-like" evidence="13">
    <location>
        <begin position="3"/>
        <end position="158"/>
    </location>
</feature>
<keyword evidence="9" id="KW-0735">Signal-anchor</keyword>
<evidence type="ECO:0000256" key="9">
    <source>
        <dbReference type="ARBA" id="ARBA00022968"/>
    </source>
</evidence>
<dbReference type="GO" id="GO:0004581">
    <property type="term" value="F:dolichyl-phosphate beta-glucosyltransferase activity"/>
    <property type="evidence" value="ECO:0007669"/>
    <property type="project" value="UniProtKB-EC"/>
</dbReference>
<evidence type="ECO:0000256" key="8">
    <source>
        <dbReference type="ARBA" id="ARBA00022824"/>
    </source>
</evidence>
<dbReference type="Gene3D" id="3.90.550.10">
    <property type="entry name" value="Spore Coat Polysaccharide Biosynthesis Protein SpsA, Chain A"/>
    <property type="match status" value="1"/>
</dbReference>
<name>A0A0G1SLI9_9BACT</name>
<evidence type="ECO:0000256" key="6">
    <source>
        <dbReference type="ARBA" id="ARBA00022679"/>
    </source>
</evidence>
<dbReference type="GO" id="GO:0006487">
    <property type="term" value="P:protein N-linked glycosylation"/>
    <property type="evidence" value="ECO:0007669"/>
    <property type="project" value="TreeGrafter"/>
</dbReference>
<keyword evidence="5" id="KW-0328">Glycosyltransferase</keyword>
<keyword evidence="8" id="KW-0256">Endoplasmic reticulum</keyword>